<dbReference type="EMBL" id="CP129113">
    <property type="protein sequence ID" value="WLV25201.1"/>
    <property type="molecule type" value="Genomic_DNA"/>
</dbReference>
<dbReference type="Pfam" id="PF03881">
    <property type="entry name" value="Fructosamin_kin"/>
    <property type="match status" value="1"/>
</dbReference>
<name>A0ABY9KWT7_9BACI</name>
<organism evidence="2 3">
    <name type="scientific">Aciduricibacillus chroicocephali</name>
    <dbReference type="NCBI Taxonomy" id="3054939"/>
    <lineage>
        <taxon>Bacteria</taxon>
        <taxon>Bacillati</taxon>
        <taxon>Bacillota</taxon>
        <taxon>Bacilli</taxon>
        <taxon>Bacillales</taxon>
        <taxon>Bacillaceae</taxon>
        <taxon>Aciduricibacillus</taxon>
    </lineage>
</organism>
<evidence type="ECO:0000256" key="1">
    <source>
        <dbReference type="PIRNR" id="PIRNR006221"/>
    </source>
</evidence>
<dbReference type="Gene3D" id="3.30.200.20">
    <property type="entry name" value="Phosphorylase Kinase, domain 1"/>
    <property type="match status" value="1"/>
</dbReference>
<dbReference type="GO" id="GO:0016301">
    <property type="term" value="F:kinase activity"/>
    <property type="evidence" value="ECO:0007669"/>
    <property type="project" value="UniProtKB-KW"/>
</dbReference>
<accession>A0ABY9KWT7</accession>
<comment type="similarity">
    <text evidence="1">Belongs to the fructosamine kinase family.</text>
</comment>
<gene>
    <name evidence="2" type="ORF">QR721_02935</name>
</gene>
<evidence type="ECO:0000313" key="2">
    <source>
        <dbReference type="EMBL" id="WLV25201.1"/>
    </source>
</evidence>
<reference evidence="2" key="1">
    <citation type="submission" date="2023-06" db="EMBL/GenBank/DDBJ databases">
        <title>A Treasure from Seagulls: Isolation and Description of Aciduricobacillus qingdaonensis gen. nov., sp. nov., a Rare Obligately Uric Acid-utilizing Member in the Family Bacillaceae.</title>
        <authorList>
            <person name="Liu W."/>
            <person name="Wang B."/>
        </authorList>
    </citation>
    <scope>NUCLEOTIDE SEQUENCE</scope>
    <source>
        <strain evidence="2">44XB</strain>
    </source>
</reference>
<dbReference type="InterPro" id="IPR016477">
    <property type="entry name" value="Fructo-/Ketosamine-3-kinase"/>
</dbReference>
<dbReference type="PANTHER" id="PTHR12149:SF8">
    <property type="entry name" value="PROTEIN-RIBULOSAMINE 3-KINASE"/>
    <property type="match status" value="1"/>
</dbReference>
<proteinExistence type="inferred from homology"/>
<evidence type="ECO:0000313" key="3">
    <source>
        <dbReference type="Proteomes" id="UP001180087"/>
    </source>
</evidence>
<dbReference type="RefSeq" id="WP_348028986.1">
    <property type="nucleotide sequence ID" value="NZ_CP129113.1"/>
</dbReference>
<dbReference type="InterPro" id="IPR011009">
    <property type="entry name" value="Kinase-like_dom_sf"/>
</dbReference>
<dbReference type="PIRSF" id="PIRSF006221">
    <property type="entry name" value="Ketosamine-3-kinase"/>
    <property type="match status" value="1"/>
</dbReference>
<sequence length="289" mass="33236">MKQLLQNGLDQLGINESIQSFKSVSGGDINEAFYVRTGNHEYFVKLNRQVSPDFFEFEKRGLEKIKATDSIAVPKVYGVKTDVQSGTPMLWLEWIEGKKAFGTDSQLGEQLAQMHMNKQSKYGFDEKSFIGRLEQKNHLSDSWLEYYRNCRLAGQLEIGRERQTITGDRERKLVKLLVCLDQWVPEKPHASLLHGDLWGGNWMVGAEGRPHLIDPSVLYGDNEFELAFTNLFGGFSDKFYEAYQSVFPLSDTYHDLEPLYQLYYLLVHLNMFGETYGGSVDRILDRYVG</sequence>
<dbReference type="PANTHER" id="PTHR12149">
    <property type="entry name" value="FRUCTOSAMINE 3 KINASE-RELATED PROTEIN"/>
    <property type="match status" value="1"/>
</dbReference>
<dbReference type="Proteomes" id="UP001180087">
    <property type="component" value="Chromosome"/>
</dbReference>
<keyword evidence="1" id="KW-0808">Transferase</keyword>
<dbReference type="SUPFAM" id="SSF56112">
    <property type="entry name" value="Protein kinase-like (PK-like)"/>
    <property type="match status" value="1"/>
</dbReference>
<keyword evidence="3" id="KW-1185">Reference proteome</keyword>
<protein>
    <submittedName>
        <fullName evidence="2">Fructosamine kinase family protein</fullName>
    </submittedName>
</protein>
<keyword evidence="1 2" id="KW-0418">Kinase</keyword>
<dbReference type="Gene3D" id="3.90.1200.10">
    <property type="match status" value="1"/>
</dbReference>